<dbReference type="Proteomes" id="UP001465976">
    <property type="component" value="Unassembled WGS sequence"/>
</dbReference>
<organism evidence="6 7">
    <name type="scientific">Marasmius crinis-equi</name>
    <dbReference type="NCBI Taxonomy" id="585013"/>
    <lineage>
        <taxon>Eukaryota</taxon>
        <taxon>Fungi</taxon>
        <taxon>Dikarya</taxon>
        <taxon>Basidiomycota</taxon>
        <taxon>Agaricomycotina</taxon>
        <taxon>Agaricomycetes</taxon>
        <taxon>Agaricomycetidae</taxon>
        <taxon>Agaricales</taxon>
        <taxon>Marasmiineae</taxon>
        <taxon>Marasmiaceae</taxon>
        <taxon>Marasmius</taxon>
    </lineage>
</organism>
<feature type="transmembrane region" description="Helical" evidence="4">
    <location>
        <begin position="192"/>
        <end position="213"/>
    </location>
</feature>
<evidence type="ECO:0000259" key="5">
    <source>
        <dbReference type="PROSITE" id="PS50893"/>
    </source>
</evidence>
<keyword evidence="1" id="KW-0547">Nucleotide-binding</keyword>
<evidence type="ECO:0000256" key="1">
    <source>
        <dbReference type="ARBA" id="ARBA00022741"/>
    </source>
</evidence>
<keyword evidence="4" id="KW-0472">Membrane</keyword>
<evidence type="ECO:0000256" key="2">
    <source>
        <dbReference type="ARBA" id="ARBA00022840"/>
    </source>
</evidence>
<dbReference type="InterPro" id="IPR027417">
    <property type="entry name" value="P-loop_NTPase"/>
</dbReference>
<dbReference type="Pfam" id="PF00005">
    <property type="entry name" value="ABC_tran"/>
    <property type="match status" value="1"/>
</dbReference>
<dbReference type="SUPFAM" id="SSF52540">
    <property type="entry name" value="P-loop containing nucleoside triphosphate hydrolases"/>
    <property type="match status" value="1"/>
</dbReference>
<dbReference type="InterPro" id="IPR003593">
    <property type="entry name" value="AAA+_ATPase"/>
</dbReference>
<feature type="domain" description="ABC transporter" evidence="5">
    <location>
        <begin position="405"/>
        <end position="675"/>
    </location>
</feature>
<dbReference type="PANTHER" id="PTHR24221:SF654">
    <property type="entry name" value="ATP-BINDING CASSETTE SUB-FAMILY B MEMBER 6"/>
    <property type="match status" value="1"/>
</dbReference>
<dbReference type="InterPro" id="IPR039421">
    <property type="entry name" value="Type_1_exporter"/>
</dbReference>
<reference evidence="6 7" key="1">
    <citation type="submission" date="2024-02" db="EMBL/GenBank/DDBJ databases">
        <title>A draft genome for the cacao thread blight pathogen Marasmius crinis-equi.</title>
        <authorList>
            <person name="Cohen S.P."/>
            <person name="Baruah I.K."/>
            <person name="Amoako-Attah I."/>
            <person name="Bukari Y."/>
            <person name="Meinhardt L.W."/>
            <person name="Bailey B.A."/>
        </authorList>
    </citation>
    <scope>NUCLEOTIDE SEQUENCE [LARGE SCALE GENOMIC DNA]</scope>
    <source>
        <strain evidence="6 7">GH-76</strain>
    </source>
</reference>
<evidence type="ECO:0000256" key="3">
    <source>
        <dbReference type="ARBA" id="ARBA00024363"/>
    </source>
</evidence>
<keyword evidence="2" id="KW-0067">ATP-binding</keyword>
<keyword evidence="4" id="KW-0812">Transmembrane</keyword>
<gene>
    <name evidence="6" type="ORF">V5O48_013071</name>
</gene>
<sequence length="683" mass="77305">MKQPTSTSKTAPASSDTEELETLDLGVYRVRLGKRPKSLFRLDCSFSELEERRKTIKLLKDFVGEILSLRPALFFAFLLVRVWPSMQDLCLMNLEKQLFQVFETGLINRSLDKGAALRILISRMVFVTLSSIFWRLSRRVRPKFEAAVKHYYDSVLLSAKLRMDLPTLQDNISHDRVTSTLPWETMEILSNLLTPILALTIQLAYVSTLGWLGNHRVVFIALCVFRLVAEATQDSLWAVPRIVEATDKNYLRMIALESLTSKHFRHDILSGNFVEYIISQFGKAMEALGDTPVDDAEDLYADRNYTARWSLMSLLIDLPSMYCTVIALLQPETSPLGVTQMATLYQCSTILRRSLWDIFVLSNQMHAKIGLIQQLHDMRNTKNVVQSGVIPYPKEKHVDRKGMELELRNVSFSYPGDPTKKVLDDVSFRIPAGTLIVIVGVNGSGKSSFINLLTRMYDVSSGQILVDGENIRDYTLSAFREATATLTQEHRLLPLSIAENIALGNIDEVEDMRKIQDAARMGGCTELIEKLESGYETIFNKRTKQHWGGGIDETDKNALISRELKKLQKTNDVSGGQRQRLVAARTFMRLTSPSIKFVAVDEPSSALDPEGELELFNNLRAARNGRTMLFVTHRFGPITKHADLILCMKEGKVIESGTHPELMRKEGEYCKMYNIQAKPFGES</sequence>
<evidence type="ECO:0000313" key="7">
    <source>
        <dbReference type="Proteomes" id="UP001465976"/>
    </source>
</evidence>
<protein>
    <recommendedName>
        <fullName evidence="5">ABC transporter domain-containing protein</fullName>
    </recommendedName>
</protein>
<accession>A0ABR3F128</accession>
<comment type="similarity">
    <text evidence="3">Belongs to the ABC transporter superfamily. ABCB family. Heavy Metal importer (TC 3.A.1.210) subfamily.</text>
</comment>
<name>A0ABR3F128_9AGAR</name>
<evidence type="ECO:0000313" key="6">
    <source>
        <dbReference type="EMBL" id="KAL0568901.1"/>
    </source>
</evidence>
<feature type="transmembrane region" description="Helical" evidence="4">
    <location>
        <begin position="115"/>
        <end position="134"/>
    </location>
</feature>
<feature type="transmembrane region" description="Helical" evidence="4">
    <location>
        <begin position="62"/>
        <end position="83"/>
    </location>
</feature>
<dbReference type="InterPro" id="IPR003439">
    <property type="entry name" value="ABC_transporter-like_ATP-bd"/>
</dbReference>
<dbReference type="Gene3D" id="3.40.50.300">
    <property type="entry name" value="P-loop containing nucleotide triphosphate hydrolases"/>
    <property type="match status" value="1"/>
</dbReference>
<keyword evidence="4" id="KW-1133">Transmembrane helix</keyword>
<dbReference type="SMART" id="SM00382">
    <property type="entry name" value="AAA"/>
    <property type="match status" value="1"/>
</dbReference>
<dbReference type="PANTHER" id="PTHR24221">
    <property type="entry name" value="ATP-BINDING CASSETTE SUB-FAMILY B"/>
    <property type="match status" value="1"/>
</dbReference>
<dbReference type="EMBL" id="JBAHYK010001235">
    <property type="protein sequence ID" value="KAL0568901.1"/>
    <property type="molecule type" value="Genomic_DNA"/>
</dbReference>
<proteinExistence type="inferred from homology"/>
<keyword evidence="7" id="KW-1185">Reference proteome</keyword>
<comment type="caution">
    <text evidence="6">The sequence shown here is derived from an EMBL/GenBank/DDBJ whole genome shotgun (WGS) entry which is preliminary data.</text>
</comment>
<evidence type="ECO:0000256" key="4">
    <source>
        <dbReference type="SAM" id="Phobius"/>
    </source>
</evidence>
<dbReference type="PROSITE" id="PS50893">
    <property type="entry name" value="ABC_TRANSPORTER_2"/>
    <property type="match status" value="1"/>
</dbReference>